<evidence type="ECO:0000259" key="3">
    <source>
        <dbReference type="PROSITE" id="PS50043"/>
    </source>
</evidence>
<dbReference type="InterPro" id="IPR001789">
    <property type="entry name" value="Sig_transdc_resp-reg_receiver"/>
</dbReference>
<sequence>MDIQEPISVTVANDYPVIAHGLAQMLSEDPRFEVLESLARATPSSPVDIVLFDAFARREDDAELMALLHNTACSRIVIYSGNLDPQRVRQVLDAGVRGYLSKALERRQLGDALVQIYRGEDVVVLDPWTAEVQSHPWPGQETGLSPREAEMMALICQGATNDEIARSCYLTINSVKTYIRNAYRKIGVERRSQAILWGAAHGMVPSSSAETVSSGQA</sequence>
<dbReference type="AlphaFoldDB" id="A0A3T0S259"/>
<name>A0A3T0S259_9ACTN</name>
<accession>A0A3T0S259</accession>
<dbReference type="InterPro" id="IPR016032">
    <property type="entry name" value="Sig_transdc_resp-reg_C-effctor"/>
</dbReference>
<dbReference type="SUPFAM" id="SSF52172">
    <property type="entry name" value="CheY-like"/>
    <property type="match status" value="1"/>
</dbReference>
<feature type="domain" description="HTH luxR-type" evidence="3">
    <location>
        <begin position="138"/>
        <end position="202"/>
    </location>
</feature>
<dbReference type="InterPro" id="IPR000792">
    <property type="entry name" value="Tscrpt_reg_LuxR_C"/>
</dbReference>
<keyword evidence="1 5" id="KW-0238">DNA-binding</keyword>
<gene>
    <name evidence="5" type="ORF">C0Z10_12750</name>
</gene>
<dbReference type="PANTHER" id="PTHR43214">
    <property type="entry name" value="TWO-COMPONENT RESPONSE REGULATOR"/>
    <property type="match status" value="1"/>
</dbReference>
<dbReference type="RefSeq" id="WP_097799619.1">
    <property type="nucleotide sequence ID" value="NZ_CP025570.1"/>
</dbReference>
<dbReference type="GO" id="GO:0006355">
    <property type="term" value="P:regulation of DNA-templated transcription"/>
    <property type="evidence" value="ECO:0007669"/>
    <property type="project" value="InterPro"/>
</dbReference>
<proteinExistence type="predicted"/>
<dbReference type="CDD" id="cd06170">
    <property type="entry name" value="LuxR_C_like"/>
    <property type="match status" value="1"/>
</dbReference>
<dbReference type="PROSITE" id="PS50110">
    <property type="entry name" value="RESPONSE_REGULATORY"/>
    <property type="match status" value="1"/>
</dbReference>
<dbReference type="PRINTS" id="PR00038">
    <property type="entry name" value="HTHLUXR"/>
</dbReference>
<dbReference type="GO" id="GO:0003677">
    <property type="term" value="F:DNA binding"/>
    <property type="evidence" value="ECO:0007669"/>
    <property type="project" value="UniProtKB-KW"/>
</dbReference>
<evidence type="ECO:0000259" key="4">
    <source>
        <dbReference type="PROSITE" id="PS50110"/>
    </source>
</evidence>
<dbReference type="Pfam" id="PF00196">
    <property type="entry name" value="GerE"/>
    <property type="match status" value="1"/>
</dbReference>
<evidence type="ECO:0000256" key="1">
    <source>
        <dbReference type="ARBA" id="ARBA00023125"/>
    </source>
</evidence>
<dbReference type="GO" id="GO:0000160">
    <property type="term" value="P:phosphorelay signal transduction system"/>
    <property type="evidence" value="ECO:0007669"/>
    <property type="project" value="InterPro"/>
</dbReference>
<feature type="domain" description="Response regulatory" evidence="4">
    <location>
        <begin position="8"/>
        <end position="117"/>
    </location>
</feature>
<dbReference type="EMBL" id="CP025570">
    <property type="protein sequence ID" value="AZZ40460.1"/>
    <property type="molecule type" value="Genomic_DNA"/>
</dbReference>
<dbReference type="InterPro" id="IPR011006">
    <property type="entry name" value="CheY-like_superfamily"/>
</dbReference>
<dbReference type="Proteomes" id="UP000285875">
    <property type="component" value="Chromosome"/>
</dbReference>
<dbReference type="PROSITE" id="PS50043">
    <property type="entry name" value="HTH_LUXR_2"/>
    <property type="match status" value="1"/>
</dbReference>
<evidence type="ECO:0000256" key="2">
    <source>
        <dbReference type="PROSITE-ProRule" id="PRU00169"/>
    </source>
</evidence>
<protein>
    <submittedName>
        <fullName evidence="5">DNA-binding response regulator</fullName>
    </submittedName>
</protein>
<dbReference type="SMART" id="SM00421">
    <property type="entry name" value="HTH_LUXR"/>
    <property type="match status" value="1"/>
</dbReference>
<reference evidence="6" key="1">
    <citation type="submission" date="2017-12" db="EMBL/GenBank/DDBJ databases">
        <title>Whole genome sequencing of Acidipropionibacterium jensenii strains JS279 and JS280.</title>
        <authorList>
            <person name="Deptula P."/>
            <person name="Laine P."/>
            <person name="Smolander O.-P."/>
            <person name="Paulin L."/>
            <person name="Auvinen P."/>
            <person name="Varmanen P."/>
        </authorList>
    </citation>
    <scope>NUCLEOTIDE SEQUENCE [LARGE SCALE GENOMIC DNA]</scope>
    <source>
        <strain evidence="6">JS280</strain>
    </source>
</reference>
<dbReference type="SUPFAM" id="SSF46894">
    <property type="entry name" value="C-terminal effector domain of the bipartite response regulators"/>
    <property type="match status" value="1"/>
</dbReference>
<keyword evidence="2" id="KW-0597">Phosphoprotein</keyword>
<dbReference type="KEGG" id="aji:C0Z10_12750"/>
<evidence type="ECO:0000313" key="5">
    <source>
        <dbReference type="EMBL" id="AZZ40460.1"/>
    </source>
</evidence>
<evidence type="ECO:0000313" key="6">
    <source>
        <dbReference type="Proteomes" id="UP000285875"/>
    </source>
</evidence>
<dbReference type="Gene3D" id="3.40.50.2300">
    <property type="match status" value="1"/>
</dbReference>
<dbReference type="InterPro" id="IPR039420">
    <property type="entry name" value="WalR-like"/>
</dbReference>
<dbReference type="PROSITE" id="PS00622">
    <property type="entry name" value="HTH_LUXR_1"/>
    <property type="match status" value="1"/>
</dbReference>
<organism evidence="5 6">
    <name type="scientific">Acidipropionibacterium jensenii</name>
    <dbReference type="NCBI Taxonomy" id="1749"/>
    <lineage>
        <taxon>Bacteria</taxon>
        <taxon>Bacillati</taxon>
        <taxon>Actinomycetota</taxon>
        <taxon>Actinomycetes</taxon>
        <taxon>Propionibacteriales</taxon>
        <taxon>Propionibacteriaceae</taxon>
        <taxon>Acidipropionibacterium</taxon>
    </lineage>
</organism>
<feature type="modified residue" description="4-aspartylphosphate" evidence="2">
    <location>
        <position position="53"/>
    </location>
</feature>